<evidence type="ECO:0000256" key="4">
    <source>
        <dbReference type="ARBA" id="ARBA00022989"/>
    </source>
</evidence>
<dbReference type="GO" id="GO:0022857">
    <property type="term" value="F:transmembrane transporter activity"/>
    <property type="evidence" value="ECO:0007669"/>
    <property type="project" value="InterPro"/>
</dbReference>
<feature type="region of interest" description="Disordered" evidence="6">
    <location>
        <begin position="19"/>
        <end position="39"/>
    </location>
</feature>
<gene>
    <name evidence="9" type="ORF">NA57DRAFT_78522</name>
</gene>
<accession>A0A9P4IBE0</accession>
<evidence type="ECO:0000313" key="9">
    <source>
        <dbReference type="EMBL" id="KAF2096933.1"/>
    </source>
</evidence>
<feature type="transmembrane region" description="Helical" evidence="7">
    <location>
        <begin position="412"/>
        <end position="433"/>
    </location>
</feature>
<sequence>MAPEKVEIIEMSVNQTEQLEEESHRYQEQPPARLAQDDELPPGYFRSKLFIGTYFAVAVSVLAGTGSFAIIAPLLNTINNELGPDANVVWIGYTYTLCSACAYVLIGRLGDLFGRRYLFIGGNFLSMIGAIIGSRAKSVNMVIGAMTILGVASSTQISFQIIMGELVPLGKRFIVMATMFSWAIPFGGFGAGFGLTLTLHTASGWRSCFYLLAALDALATVLFVLFYYPPTFHDIEKDKSKMRALREFDYLGLILFTGGFFVLLMGLSEGGAKYPWDSVAVIAPIIVGFFSIIAFVFWEIYGNLKAPYMPMHLFKNWRWVCMITCLGIGAAQFYAMALVWPQMIQALWPVTGDKYAWMSATTGGCLIVGQAFGGFLASKVSPRLILLTGTFAGTAFIGGAACANEYNQTTVLVLVVIGFLLVGIQEAVCGTFATMALRDQREIGTGGGLAGSARSGISAIGSVAYGSVLRNTLSEQIPKYVPAAAIKAGLPKTEVAQLIQVLTGKAKAATVAGLTPEILTTATHAYRQAASIAFRNVLLTSVAFGCVSIVCAWFAPTIGKEKHGIVAGTLHKGERGEEEVEVHDEKV</sequence>
<evidence type="ECO:0000313" key="10">
    <source>
        <dbReference type="Proteomes" id="UP000799772"/>
    </source>
</evidence>
<dbReference type="GO" id="GO:0005886">
    <property type="term" value="C:plasma membrane"/>
    <property type="evidence" value="ECO:0007669"/>
    <property type="project" value="TreeGrafter"/>
</dbReference>
<dbReference type="PANTHER" id="PTHR23501:SF109">
    <property type="entry name" value="MAJOR FACILITATOR SUPERFAMILY (MFS) PROFILE DOMAIN-CONTAINING PROTEIN-RELATED"/>
    <property type="match status" value="1"/>
</dbReference>
<dbReference type="SUPFAM" id="SSF103473">
    <property type="entry name" value="MFS general substrate transporter"/>
    <property type="match status" value="1"/>
</dbReference>
<keyword evidence="2" id="KW-0813">Transport</keyword>
<feature type="transmembrane region" description="Helical" evidence="7">
    <location>
        <begin position="209"/>
        <end position="228"/>
    </location>
</feature>
<evidence type="ECO:0000256" key="7">
    <source>
        <dbReference type="SAM" id="Phobius"/>
    </source>
</evidence>
<feature type="transmembrane region" description="Helical" evidence="7">
    <location>
        <begin position="142"/>
        <end position="162"/>
    </location>
</feature>
<feature type="transmembrane region" description="Helical" evidence="7">
    <location>
        <begin position="355"/>
        <end position="377"/>
    </location>
</feature>
<dbReference type="InterPro" id="IPR010573">
    <property type="entry name" value="MFS_Str1/Tri12-like"/>
</dbReference>
<keyword evidence="5 7" id="KW-0472">Membrane</keyword>
<comment type="caution">
    <text evidence="9">The sequence shown here is derived from an EMBL/GenBank/DDBJ whole genome shotgun (WGS) entry which is preliminary data.</text>
</comment>
<evidence type="ECO:0000256" key="5">
    <source>
        <dbReference type="ARBA" id="ARBA00023136"/>
    </source>
</evidence>
<organism evidence="9 10">
    <name type="scientific">Rhizodiscina lignyota</name>
    <dbReference type="NCBI Taxonomy" id="1504668"/>
    <lineage>
        <taxon>Eukaryota</taxon>
        <taxon>Fungi</taxon>
        <taxon>Dikarya</taxon>
        <taxon>Ascomycota</taxon>
        <taxon>Pezizomycotina</taxon>
        <taxon>Dothideomycetes</taxon>
        <taxon>Pleosporomycetidae</taxon>
        <taxon>Aulographales</taxon>
        <taxon>Rhizodiscinaceae</taxon>
        <taxon>Rhizodiscina</taxon>
    </lineage>
</organism>
<dbReference type="EMBL" id="ML978129">
    <property type="protein sequence ID" value="KAF2096933.1"/>
    <property type="molecule type" value="Genomic_DNA"/>
</dbReference>
<dbReference type="InterPro" id="IPR036259">
    <property type="entry name" value="MFS_trans_sf"/>
</dbReference>
<proteinExistence type="predicted"/>
<dbReference type="Gene3D" id="1.20.1720.10">
    <property type="entry name" value="Multidrug resistance protein D"/>
    <property type="match status" value="1"/>
</dbReference>
<reference evidence="9" key="1">
    <citation type="journal article" date="2020" name="Stud. Mycol.">
        <title>101 Dothideomycetes genomes: a test case for predicting lifestyles and emergence of pathogens.</title>
        <authorList>
            <person name="Haridas S."/>
            <person name="Albert R."/>
            <person name="Binder M."/>
            <person name="Bloem J."/>
            <person name="Labutti K."/>
            <person name="Salamov A."/>
            <person name="Andreopoulos B."/>
            <person name="Baker S."/>
            <person name="Barry K."/>
            <person name="Bills G."/>
            <person name="Bluhm B."/>
            <person name="Cannon C."/>
            <person name="Castanera R."/>
            <person name="Culley D."/>
            <person name="Daum C."/>
            <person name="Ezra D."/>
            <person name="Gonzalez J."/>
            <person name="Henrissat B."/>
            <person name="Kuo A."/>
            <person name="Liang C."/>
            <person name="Lipzen A."/>
            <person name="Lutzoni F."/>
            <person name="Magnuson J."/>
            <person name="Mondo S."/>
            <person name="Nolan M."/>
            <person name="Ohm R."/>
            <person name="Pangilinan J."/>
            <person name="Park H.-J."/>
            <person name="Ramirez L."/>
            <person name="Alfaro M."/>
            <person name="Sun H."/>
            <person name="Tritt A."/>
            <person name="Yoshinaga Y."/>
            <person name="Zwiers L.-H."/>
            <person name="Turgeon B."/>
            <person name="Goodwin S."/>
            <person name="Spatafora J."/>
            <person name="Crous P."/>
            <person name="Grigoriev I."/>
        </authorList>
    </citation>
    <scope>NUCLEOTIDE SEQUENCE</scope>
    <source>
        <strain evidence="9">CBS 133067</strain>
    </source>
</reference>
<feature type="domain" description="Major facilitator superfamily (MFS) profile" evidence="8">
    <location>
        <begin position="53"/>
        <end position="507"/>
    </location>
</feature>
<feature type="transmembrane region" description="Helical" evidence="7">
    <location>
        <begin position="248"/>
        <end position="267"/>
    </location>
</feature>
<dbReference type="PROSITE" id="PS50850">
    <property type="entry name" value="MFS"/>
    <property type="match status" value="1"/>
</dbReference>
<feature type="transmembrane region" description="Helical" evidence="7">
    <location>
        <begin position="117"/>
        <end position="136"/>
    </location>
</feature>
<protein>
    <submittedName>
        <fullName evidence="9">MFS general substrate transporter</fullName>
    </submittedName>
</protein>
<evidence type="ECO:0000259" key="8">
    <source>
        <dbReference type="PROSITE" id="PS50850"/>
    </source>
</evidence>
<dbReference type="OrthoDB" id="4139357at2759"/>
<feature type="transmembrane region" description="Helical" evidence="7">
    <location>
        <begin position="319"/>
        <end position="343"/>
    </location>
</feature>
<feature type="transmembrane region" description="Helical" evidence="7">
    <location>
        <begin position="87"/>
        <end position="105"/>
    </location>
</feature>
<name>A0A9P4IBE0_9PEZI</name>
<dbReference type="Proteomes" id="UP000799772">
    <property type="component" value="Unassembled WGS sequence"/>
</dbReference>
<dbReference type="Pfam" id="PF06609">
    <property type="entry name" value="TRI12"/>
    <property type="match status" value="1"/>
</dbReference>
<keyword evidence="3 7" id="KW-0812">Transmembrane</keyword>
<dbReference type="AlphaFoldDB" id="A0A9P4IBE0"/>
<keyword evidence="4 7" id="KW-1133">Transmembrane helix</keyword>
<comment type="subcellular location">
    <subcellularLocation>
        <location evidence="1">Membrane</location>
        <topology evidence="1">Multi-pass membrane protein</topology>
    </subcellularLocation>
</comment>
<evidence type="ECO:0000256" key="3">
    <source>
        <dbReference type="ARBA" id="ARBA00022692"/>
    </source>
</evidence>
<dbReference type="InterPro" id="IPR020846">
    <property type="entry name" value="MFS_dom"/>
</dbReference>
<evidence type="ECO:0000256" key="2">
    <source>
        <dbReference type="ARBA" id="ARBA00022448"/>
    </source>
</evidence>
<feature type="transmembrane region" description="Helical" evidence="7">
    <location>
        <begin position="174"/>
        <end position="197"/>
    </location>
</feature>
<feature type="transmembrane region" description="Helical" evidence="7">
    <location>
        <begin position="49"/>
        <end position="75"/>
    </location>
</feature>
<keyword evidence="10" id="KW-1185">Reference proteome</keyword>
<feature type="transmembrane region" description="Helical" evidence="7">
    <location>
        <begin position="384"/>
        <end position="406"/>
    </location>
</feature>
<feature type="transmembrane region" description="Helical" evidence="7">
    <location>
        <begin position="537"/>
        <end position="555"/>
    </location>
</feature>
<dbReference type="Gene3D" id="1.20.1250.20">
    <property type="entry name" value="MFS general substrate transporter like domains"/>
    <property type="match status" value="1"/>
</dbReference>
<feature type="transmembrane region" description="Helical" evidence="7">
    <location>
        <begin position="279"/>
        <end position="298"/>
    </location>
</feature>
<dbReference type="PANTHER" id="PTHR23501">
    <property type="entry name" value="MAJOR FACILITATOR SUPERFAMILY"/>
    <property type="match status" value="1"/>
</dbReference>
<evidence type="ECO:0000256" key="1">
    <source>
        <dbReference type="ARBA" id="ARBA00004141"/>
    </source>
</evidence>
<evidence type="ECO:0000256" key="6">
    <source>
        <dbReference type="SAM" id="MobiDB-lite"/>
    </source>
</evidence>